<gene>
    <name evidence="1" type="ORF">BKA14_000061</name>
</gene>
<dbReference type="RefSeq" id="WP_184948951.1">
    <property type="nucleotide sequence ID" value="NZ_BOMC01000081.1"/>
</dbReference>
<reference evidence="1 2" key="1">
    <citation type="submission" date="2020-08" db="EMBL/GenBank/DDBJ databases">
        <title>Sequencing the genomes of 1000 actinobacteria strains.</title>
        <authorList>
            <person name="Klenk H.-P."/>
        </authorList>
    </citation>
    <scope>NUCLEOTIDE SEQUENCE [LARGE SCALE GENOMIC DNA]</scope>
    <source>
        <strain evidence="1 2">DSM 45518</strain>
    </source>
</reference>
<dbReference type="AlphaFoldDB" id="A0A7W7CMQ4"/>
<dbReference type="Proteomes" id="UP000542742">
    <property type="component" value="Unassembled WGS sequence"/>
</dbReference>
<protein>
    <submittedName>
        <fullName evidence="1">Uncharacterized protein</fullName>
    </submittedName>
</protein>
<name>A0A7W7CMQ4_9ACTN</name>
<evidence type="ECO:0000313" key="1">
    <source>
        <dbReference type="EMBL" id="MBB4689913.1"/>
    </source>
</evidence>
<comment type="caution">
    <text evidence="1">The sequence shown here is derived from an EMBL/GenBank/DDBJ whole genome shotgun (WGS) entry which is preliminary data.</text>
</comment>
<sequence length="126" mass="14457">MAYQPMTLVDLAGHLSRQLDSKVRWKHVWEFLEEYRWESADKQAELLVHEPPLTGDARWDVLLGALAEHLAAKLDRSPPEWARSRVLATPWFPSSLPSKRMEALVWAPAAFRKHGVYLSVRDLDAA</sequence>
<organism evidence="1 2">
    <name type="scientific">Paractinoplanes abujensis</name>
    <dbReference type="NCBI Taxonomy" id="882441"/>
    <lineage>
        <taxon>Bacteria</taxon>
        <taxon>Bacillati</taxon>
        <taxon>Actinomycetota</taxon>
        <taxon>Actinomycetes</taxon>
        <taxon>Micromonosporales</taxon>
        <taxon>Micromonosporaceae</taxon>
        <taxon>Paractinoplanes</taxon>
    </lineage>
</organism>
<keyword evidence="2" id="KW-1185">Reference proteome</keyword>
<accession>A0A7W7CMQ4</accession>
<proteinExistence type="predicted"/>
<evidence type="ECO:0000313" key="2">
    <source>
        <dbReference type="Proteomes" id="UP000542742"/>
    </source>
</evidence>
<dbReference type="EMBL" id="JACHMF010000001">
    <property type="protein sequence ID" value="MBB4689913.1"/>
    <property type="molecule type" value="Genomic_DNA"/>
</dbReference>